<dbReference type="GO" id="GO:0016757">
    <property type="term" value="F:glycosyltransferase activity"/>
    <property type="evidence" value="ECO:0007669"/>
    <property type="project" value="UniProtKB-KW"/>
</dbReference>
<protein>
    <submittedName>
        <fullName evidence="2">Glycosyltransferase</fullName>
        <ecNumber evidence="2">2.4.-.-</ecNumber>
    </submittedName>
</protein>
<keyword evidence="2" id="KW-0808">Transferase</keyword>
<dbReference type="Pfam" id="PF00534">
    <property type="entry name" value="Glycos_transf_1"/>
    <property type="match status" value="1"/>
</dbReference>
<dbReference type="EC" id="2.4.-.-" evidence="2"/>
<dbReference type="RefSeq" id="WP_237856211.1">
    <property type="nucleotide sequence ID" value="NZ_JAKLWS010000042.1"/>
</dbReference>
<gene>
    <name evidence="2" type="ORF">L6773_19385</name>
</gene>
<evidence type="ECO:0000259" key="1">
    <source>
        <dbReference type="Pfam" id="PF00534"/>
    </source>
</evidence>
<accession>A0ABS9KIS7</accession>
<dbReference type="EMBL" id="JAKLWS010000042">
    <property type="protein sequence ID" value="MCG2590746.1"/>
    <property type="molecule type" value="Genomic_DNA"/>
</dbReference>
<organism evidence="2 3">
    <name type="scientific">Rhodohalobacter sulfatireducens</name>
    <dbReference type="NCBI Taxonomy" id="2911366"/>
    <lineage>
        <taxon>Bacteria</taxon>
        <taxon>Pseudomonadati</taxon>
        <taxon>Balneolota</taxon>
        <taxon>Balneolia</taxon>
        <taxon>Balneolales</taxon>
        <taxon>Balneolaceae</taxon>
        <taxon>Rhodohalobacter</taxon>
    </lineage>
</organism>
<dbReference type="Gene3D" id="3.40.50.2000">
    <property type="entry name" value="Glycogen Phosphorylase B"/>
    <property type="match status" value="2"/>
</dbReference>
<evidence type="ECO:0000313" key="3">
    <source>
        <dbReference type="Proteomes" id="UP001165366"/>
    </source>
</evidence>
<reference evidence="2" key="2">
    <citation type="submission" date="2024-05" db="EMBL/GenBank/DDBJ databases">
        <title>Rhodohalobacter halophilus gen. nov., sp. nov., a moderately halophilic member of the family Balneolaceae.</title>
        <authorList>
            <person name="Xia J."/>
        </authorList>
    </citation>
    <scope>NUCLEOTIDE SEQUENCE</scope>
    <source>
        <strain evidence="2">WB101</strain>
    </source>
</reference>
<proteinExistence type="predicted"/>
<feature type="domain" description="Glycosyl transferase family 1" evidence="1">
    <location>
        <begin position="169"/>
        <end position="323"/>
    </location>
</feature>
<dbReference type="SUPFAM" id="SSF53756">
    <property type="entry name" value="UDP-Glycosyltransferase/glycogen phosphorylase"/>
    <property type="match status" value="1"/>
</dbReference>
<keyword evidence="2" id="KW-0328">Glycosyltransferase</keyword>
<dbReference type="InterPro" id="IPR001296">
    <property type="entry name" value="Glyco_trans_1"/>
</dbReference>
<name>A0ABS9KIS7_9BACT</name>
<comment type="caution">
    <text evidence="2">The sequence shown here is derived from an EMBL/GenBank/DDBJ whole genome shotgun (WGS) entry which is preliminary data.</text>
</comment>
<reference evidence="2" key="1">
    <citation type="submission" date="2022-01" db="EMBL/GenBank/DDBJ databases">
        <authorList>
            <person name="Wang Y."/>
        </authorList>
    </citation>
    <scope>NUCLEOTIDE SEQUENCE</scope>
    <source>
        <strain evidence="2">WB101</strain>
    </source>
</reference>
<dbReference type="Proteomes" id="UP001165366">
    <property type="component" value="Unassembled WGS sequence"/>
</dbReference>
<dbReference type="SUPFAM" id="SSF48452">
    <property type="entry name" value="TPR-like"/>
    <property type="match status" value="1"/>
</dbReference>
<dbReference type="PANTHER" id="PTHR12526:SF630">
    <property type="entry name" value="GLYCOSYLTRANSFERASE"/>
    <property type="match status" value="1"/>
</dbReference>
<dbReference type="InterPro" id="IPR011990">
    <property type="entry name" value="TPR-like_helical_dom_sf"/>
</dbReference>
<dbReference type="Gene3D" id="1.25.40.10">
    <property type="entry name" value="Tetratricopeptide repeat domain"/>
    <property type="match status" value="1"/>
</dbReference>
<dbReference type="PANTHER" id="PTHR12526">
    <property type="entry name" value="GLYCOSYLTRANSFERASE"/>
    <property type="match status" value="1"/>
</dbReference>
<keyword evidence="3" id="KW-1185">Reference proteome</keyword>
<sequence length="510" mass="58139">MIRILHIIDSISGAGPTRALISLAKYASDAGLPQQHSAIALKKEAYPISLLFAKRAGLDILRNPEKQIIRDKIKQADIVQVHYWNNPAMTEFIRSEWPSMRCLIWFMVYGKYKPQVISKELLDYSDFSLGTSPNSLKLPVFKDILSDDWADFVYGLADWWRLVNIKKQPHDTFNVGYIGTVNFTKMHPNYIPMSVKVSVPDVKFIVCGGGIEEKLKAQANSLDSSEKFEFHGYVENIRSVLEKLDVFGYPLCEDTYATSEKSIQEAMFAGVPPVVFPYGGCSDLVQHGETGLVVENEKEYAEAIEYLYHNPENRKELGRNAAEYARRVFDSDKAVQKMQGIYEKLMEQQKRKRRWGEPGVMTKEKSPSEIFVEFLGEQGHEFKTSLKSSDRDQLLLADKKIADASPLLVGGEGGINQYRNLFPKDPYLRLWSGLCLQTSGEHEKAIREFETALKLGMPSWRAKWYMAKSTEVIGNLEKTLSILEEILNEDPGFNEADSYRMDLIEKRNKL</sequence>
<evidence type="ECO:0000313" key="2">
    <source>
        <dbReference type="EMBL" id="MCG2590746.1"/>
    </source>
</evidence>